<dbReference type="GO" id="GO:0000981">
    <property type="term" value="F:DNA-binding transcription factor activity, RNA polymerase II-specific"/>
    <property type="evidence" value="ECO:0007669"/>
    <property type="project" value="TreeGrafter"/>
</dbReference>
<dbReference type="GO" id="GO:0005654">
    <property type="term" value="C:nucleoplasm"/>
    <property type="evidence" value="ECO:0007669"/>
    <property type="project" value="UniProtKB-SubCell"/>
</dbReference>
<feature type="non-terminal residue" evidence="13">
    <location>
        <position position="1"/>
    </location>
</feature>
<protein>
    <recommendedName>
        <fullName evidence="10">Wilms tumor protein homolog</fullName>
    </recommendedName>
</protein>
<evidence type="ECO:0000256" key="5">
    <source>
        <dbReference type="ARBA" id="ARBA00022737"/>
    </source>
</evidence>
<dbReference type="PANTHER" id="PTHR45718">
    <property type="entry name" value="TRANSCRIPTIONAL ACTIVATOR CUBITUS INTERRUPTUS"/>
    <property type="match status" value="1"/>
</dbReference>
<evidence type="ECO:0000259" key="12">
    <source>
        <dbReference type="PROSITE" id="PS50157"/>
    </source>
</evidence>
<dbReference type="GO" id="GO:0005730">
    <property type="term" value="C:nucleolus"/>
    <property type="evidence" value="ECO:0007669"/>
    <property type="project" value="UniProtKB-SubCell"/>
</dbReference>
<dbReference type="Pfam" id="PF23561">
    <property type="entry name" value="zf-C2H2_15"/>
    <property type="match status" value="1"/>
</dbReference>
<dbReference type="AlphaFoldDB" id="A0A4P9XSB3"/>
<evidence type="ECO:0000256" key="6">
    <source>
        <dbReference type="ARBA" id="ARBA00022771"/>
    </source>
</evidence>
<accession>A0A4P9XSB3</accession>
<dbReference type="SUPFAM" id="SSF57667">
    <property type="entry name" value="beta-beta-alpha zinc fingers"/>
    <property type="match status" value="2"/>
</dbReference>
<dbReference type="GO" id="GO:0008270">
    <property type="term" value="F:zinc ion binding"/>
    <property type="evidence" value="ECO:0007669"/>
    <property type="project" value="UniProtKB-KW"/>
</dbReference>
<name>A0A4P9XSB3_9FUNG</name>
<organism evidence="13 14">
    <name type="scientific">Thamnocephalis sphaerospora</name>
    <dbReference type="NCBI Taxonomy" id="78915"/>
    <lineage>
        <taxon>Eukaryota</taxon>
        <taxon>Fungi</taxon>
        <taxon>Fungi incertae sedis</taxon>
        <taxon>Zoopagomycota</taxon>
        <taxon>Zoopagomycotina</taxon>
        <taxon>Zoopagomycetes</taxon>
        <taxon>Zoopagales</taxon>
        <taxon>Sigmoideomycetaceae</taxon>
        <taxon>Thamnocephalis</taxon>
    </lineage>
</organism>
<evidence type="ECO:0000256" key="1">
    <source>
        <dbReference type="ARBA" id="ARBA00004604"/>
    </source>
</evidence>
<dbReference type="OrthoDB" id="654211at2759"/>
<dbReference type="GO" id="GO:0000978">
    <property type="term" value="F:RNA polymerase II cis-regulatory region sequence-specific DNA binding"/>
    <property type="evidence" value="ECO:0007669"/>
    <property type="project" value="TreeGrafter"/>
</dbReference>
<evidence type="ECO:0000313" key="13">
    <source>
        <dbReference type="EMBL" id="RKP09013.1"/>
    </source>
</evidence>
<dbReference type="SMART" id="SM00355">
    <property type="entry name" value="ZnF_C2H2"/>
    <property type="match status" value="3"/>
</dbReference>
<keyword evidence="14" id="KW-1185">Reference proteome</keyword>
<keyword evidence="9" id="KW-0539">Nucleus</keyword>
<dbReference type="InterPro" id="IPR043359">
    <property type="entry name" value="GLI-like"/>
</dbReference>
<evidence type="ECO:0000256" key="10">
    <source>
        <dbReference type="ARBA" id="ARBA00069242"/>
    </source>
</evidence>
<evidence type="ECO:0000256" key="8">
    <source>
        <dbReference type="ARBA" id="ARBA00022843"/>
    </source>
</evidence>
<evidence type="ECO:0000256" key="2">
    <source>
        <dbReference type="ARBA" id="ARBA00004642"/>
    </source>
</evidence>
<comment type="subcellular location">
    <subcellularLocation>
        <location evidence="1">Nucleus</location>
        <location evidence="1">Nucleolus</location>
    </subcellularLocation>
    <subcellularLocation>
        <location evidence="2">Nucleus</location>
        <location evidence="2">Nucleoplasm</location>
    </subcellularLocation>
</comment>
<dbReference type="PANTHER" id="PTHR45718:SF4">
    <property type="entry name" value="TRANSCRIPTIONAL ACTIVATOR CUBITUS INTERRUPTUS"/>
    <property type="match status" value="1"/>
</dbReference>
<keyword evidence="7" id="KW-0862">Zinc</keyword>
<dbReference type="Gene3D" id="3.30.160.60">
    <property type="entry name" value="Classic Zinc Finger"/>
    <property type="match status" value="3"/>
</dbReference>
<keyword evidence="8" id="KW-0832">Ubl conjugation</keyword>
<feature type="domain" description="C2H2-type" evidence="12">
    <location>
        <begin position="21"/>
        <end position="53"/>
    </location>
</feature>
<feature type="non-terminal residue" evidence="13">
    <location>
        <position position="110"/>
    </location>
</feature>
<dbReference type="STRING" id="78915.A0A4P9XSB3"/>
<dbReference type="PROSITE" id="PS00028">
    <property type="entry name" value="ZINC_FINGER_C2H2_1"/>
    <property type="match status" value="2"/>
</dbReference>
<gene>
    <name evidence="13" type="ORF">THASP1DRAFT_9359</name>
</gene>
<evidence type="ECO:0000313" key="14">
    <source>
        <dbReference type="Proteomes" id="UP000271241"/>
    </source>
</evidence>
<dbReference type="InterPro" id="IPR013087">
    <property type="entry name" value="Znf_C2H2_type"/>
</dbReference>
<reference evidence="14" key="1">
    <citation type="journal article" date="2018" name="Nat. Microbiol.">
        <title>Leveraging single-cell genomics to expand the fungal tree of life.</title>
        <authorList>
            <person name="Ahrendt S.R."/>
            <person name="Quandt C.A."/>
            <person name="Ciobanu D."/>
            <person name="Clum A."/>
            <person name="Salamov A."/>
            <person name="Andreopoulos B."/>
            <person name="Cheng J.F."/>
            <person name="Woyke T."/>
            <person name="Pelin A."/>
            <person name="Henrissat B."/>
            <person name="Reynolds N.K."/>
            <person name="Benny G.L."/>
            <person name="Smith M.E."/>
            <person name="James T.Y."/>
            <person name="Grigoriev I.V."/>
        </authorList>
    </citation>
    <scope>NUCLEOTIDE SEQUENCE [LARGE SCALE GENOMIC DNA]</scope>
    <source>
        <strain evidence="14">RSA 1356</strain>
    </source>
</reference>
<dbReference type="FunFam" id="3.30.160.60:FF:000063">
    <property type="entry name" value="Wilms tumor 1-KTS isoform"/>
    <property type="match status" value="1"/>
</dbReference>
<dbReference type="EMBL" id="KZ992549">
    <property type="protein sequence ID" value="RKP09013.1"/>
    <property type="molecule type" value="Genomic_DNA"/>
</dbReference>
<dbReference type="InterPro" id="IPR056436">
    <property type="entry name" value="Znf-C2H2_ZIC1-5/GLI1-3-like"/>
</dbReference>
<evidence type="ECO:0000256" key="4">
    <source>
        <dbReference type="ARBA" id="ARBA00022723"/>
    </source>
</evidence>
<proteinExistence type="predicted"/>
<evidence type="ECO:0000256" key="7">
    <source>
        <dbReference type="ARBA" id="ARBA00022833"/>
    </source>
</evidence>
<sequence>SLEDLIHHVGQVHIGSGKPGYVCEWEGCTRGDKPFTKRHKMYNHLRTHTGERPYQCTIEGCGKRFSRPDSLSTHVKTHSNVRPFHCRYKSCGKSYYHSRSLRKHERTHEL</sequence>
<keyword evidence="5" id="KW-0677">Repeat</keyword>
<evidence type="ECO:0000256" key="11">
    <source>
        <dbReference type="PROSITE-ProRule" id="PRU00042"/>
    </source>
</evidence>
<evidence type="ECO:0000256" key="3">
    <source>
        <dbReference type="ARBA" id="ARBA00022499"/>
    </source>
</evidence>
<dbReference type="PROSITE" id="PS50157">
    <property type="entry name" value="ZINC_FINGER_C2H2_2"/>
    <property type="match status" value="3"/>
</dbReference>
<keyword evidence="6 11" id="KW-0863">Zinc-finger</keyword>
<keyword evidence="4" id="KW-0479">Metal-binding</keyword>
<keyword evidence="3" id="KW-1017">Isopeptide bond</keyword>
<feature type="domain" description="C2H2-type" evidence="12">
    <location>
        <begin position="54"/>
        <end position="83"/>
    </location>
</feature>
<dbReference type="Proteomes" id="UP000271241">
    <property type="component" value="Unassembled WGS sequence"/>
</dbReference>
<dbReference type="InterPro" id="IPR036236">
    <property type="entry name" value="Znf_C2H2_sf"/>
</dbReference>
<feature type="domain" description="C2H2-type" evidence="12">
    <location>
        <begin position="84"/>
        <end position="110"/>
    </location>
</feature>
<dbReference type="Pfam" id="PF00096">
    <property type="entry name" value="zf-C2H2"/>
    <property type="match status" value="1"/>
</dbReference>
<evidence type="ECO:0000256" key="9">
    <source>
        <dbReference type="ARBA" id="ARBA00023242"/>
    </source>
</evidence>